<feature type="domain" description="Rad50/SbcC-type AAA" evidence="13">
    <location>
        <begin position="11"/>
        <end position="239"/>
    </location>
</feature>
<dbReference type="GO" id="GO:0003684">
    <property type="term" value="F:damaged DNA binding"/>
    <property type="evidence" value="ECO:0007669"/>
    <property type="project" value="TreeGrafter"/>
</dbReference>
<keyword evidence="5" id="KW-0547">Nucleotide-binding</keyword>
<evidence type="ECO:0000256" key="12">
    <source>
        <dbReference type="SAM" id="Coils"/>
    </source>
</evidence>
<dbReference type="GO" id="GO:0030915">
    <property type="term" value="C:Smc5-Smc6 complex"/>
    <property type="evidence" value="ECO:0007669"/>
    <property type="project" value="TreeGrafter"/>
</dbReference>
<accession>A0A5K1VPY5</accession>
<evidence type="ECO:0000256" key="11">
    <source>
        <dbReference type="ARBA" id="ARBA00023242"/>
    </source>
</evidence>
<dbReference type="EMBL" id="BDEQ01000001">
    <property type="protein sequence ID" value="GAT96107.1"/>
    <property type="molecule type" value="Genomic_DNA"/>
</dbReference>
<comment type="caution">
    <text evidence="14">The sequence shown here is derived from an EMBL/GenBank/DDBJ whole genome shotgun (WGS) entry which is preliminary data.</text>
</comment>
<gene>
    <name evidence="14" type="ORF">CL6EHI_033700</name>
</gene>
<name>A0A5K1VPY5_ENTHI</name>
<dbReference type="GO" id="GO:0016887">
    <property type="term" value="F:ATP hydrolysis activity"/>
    <property type="evidence" value="ECO:0007669"/>
    <property type="project" value="InterPro"/>
</dbReference>
<evidence type="ECO:0000313" key="14">
    <source>
        <dbReference type="EMBL" id="GAT96107.1"/>
    </source>
</evidence>
<dbReference type="GO" id="GO:0003697">
    <property type="term" value="F:single-stranded DNA binding"/>
    <property type="evidence" value="ECO:0007669"/>
    <property type="project" value="TreeGrafter"/>
</dbReference>
<evidence type="ECO:0000259" key="13">
    <source>
        <dbReference type="Pfam" id="PF13476"/>
    </source>
</evidence>
<dbReference type="SUPFAM" id="SSF52540">
    <property type="entry name" value="P-loop containing nucleoside triphosphate hydrolases"/>
    <property type="match status" value="2"/>
</dbReference>
<comment type="similarity">
    <text evidence="3">Belongs to the SMC family. SMC6 subfamily.</text>
</comment>
<keyword evidence="7" id="KW-0067">ATP-binding</keyword>
<keyword evidence="8 12" id="KW-0175">Coiled coil</keyword>
<evidence type="ECO:0000256" key="4">
    <source>
        <dbReference type="ARBA" id="ARBA00022454"/>
    </source>
</evidence>
<evidence type="ECO:0000256" key="7">
    <source>
        <dbReference type="ARBA" id="ARBA00022840"/>
    </source>
</evidence>
<evidence type="ECO:0000256" key="5">
    <source>
        <dbReference type="ARBA" id="ARBA00022741"/>
    </source>
</evidence>
<keyword evidence="9" id="KW-0233">DNA recombination</keyword>
<proteinExistence type="inferred from homology"/>
<dbReference type="PANTHER" id="PTHR19306">
    <property type="entry name" value="STRUCTURAL MAINTENANCE OF CHROMOSOMES 5,6 SMC5, SMC6"/>
    <property type="match status" value="1"/>
</dbReference>
<dbReference type="PANTHER" id="PTHR19306:SF6">
    <property type="entry name" value="STRUCTURAL MAINTENANCE OF CHROMOSOMES PROTEIN 6"/>
    <property type="match status" value="1"/>
</dbReference>
<keyword evidence="11" id="KW-0539">Nucleus</keyword>
<evidence type="ECO:0000256" key="9">
    <source>
        <dbReference type="ARBA" id="ARBA00023172"/>
    </source>
</evidence>
<keyword evidence="4" id="KW-0158">Chromosome</keyword>
<dbReference type="VEuPathDB" id="AmoebaDB:EHI8A_050370"/>
<comment type="subcellular location">
    <subcellularLocation>
        <location evidence="2">Chromosome</location>
    </subcellularLocation>
    <subcellularLocation>
        <location evidence="1">Nucleus</location>
    </subcellularLocation>
</comment>
<protein>
    <submittedName>
        <fullName evidence="14">Recf recn smc domain containing protein</fullName>
    </submittedName>
</protein>
<dbReference type="GO" id="GO:0000724">
    <property type="term" value="P:double-strand break repair via homologous recombination"/>
    <property type="evidence" value="ECO:0007669"/>
    <property type="project" value="TreeGrafter"/>
</dbReference>
<dbReference type="InterPro" id="IPR027417">
    <property type="entry name" value="P-loop_NTPase"/>
</dbReference>
<evidence type="ECO:0000256" key="3">
    <source>
        <dbReference type="ARBA" id="ARBA00006793"/>
    </source>
</evidence>
<dbReference type="VEuPathDB" id="AmoebaDB:EHI7A_106940"/>
<dbReference type="OMA" id="MCHDHFY"/>
<dbReference type="VEuPathDB" id="AmoebaDB:EHI_033700"/>
<dbReference type="GO" id="GO:0005524">
    <property type="term" value="F:ATP binding"/>
    <property type="evidence" value="ECO:0007669"/>
    <property type="project" value="UniProtKB-KW"/>
</dbReference>
<dbReference type="VEuPathDB" id="AmoebaDB:EHI5A_081540"/>
<feature type="coiled-coil region" evidence="12">
    <location>
        <begin position="180"/>
        <end position="434"/>
    </location>
</feature>
<dbReference type="InterPro" id="IPR038729">
    <property type="entry name" value="Rad50/SbcC_AAA"/>
</dbReference>
<evidence type="ECO:0000256" key="8">
    <source>
        <dbReference type="ARBA" id="ARBA00023054"/>
    </source>
</evidence>
<dbReference type="GO" id="GO:0035861">
    <property type="term" value="C:site of double-strand break"/>
    <property type="evidence" value="ECO:0007669"/>
    <property type="project" value="TreeGrafter"/>
</dbReference>
<keyword evidence="10" id="KW-0234">DNA repair</keyword>
<organism evidence="14 15">
    <name type="scientific">Entamoeba histolytica</name>
    <dbReference type="NCBI Taxonomy" id="5759"/>
    <lineage>
        <taxon>Eukaryota</taxon>
        <taxon>Amoebozoa</taxon>
        <taxon>Evosea</taxon>
        <taxon>Archamoebae</taxon>
        <taxon>Mastigamoebida</taxon>
        <taxon>Entamoebidae</taxon>
        <taxon>Entamoeba</taxon>
    </lineage>
</organism>
<evidence type="ECO:0000313" key="15">
    <source>
        <dbReference type="Proteomes" id="UP000078387"/>
    </source>
</evidence>
<dbReference type="Gene3D" id="3.40.50.300">
    <property type="entry name" value="P-loop containing nucleotide triphosphate hydrolases"/>
    <property type="match status" value="2"/>
</dbReference>
<evidence type="ECO:0000256" key="2">
    <source>
        <dbReference type="ARBA" id="ARBA00004286"/>
    </source>
</evidence>
<dbReference type="AlphaFoldDB" id="A0A5K1VPY5"/>
<dbReference type="Pfam" id="PF13476">
    <property type="entry name" value="AAA_23"/>
    <property type="match status" value="1"/>
</dbReference>
<feature type="coiled-coil region" evidence="12">
    <location>
        <begin position="783"/>
        <end position="881"/>
    </location>
</feature>
<reference evidence="14 15" key="1">
    <citation type="submission" date="2016-05" db="EMBL/GenBank/DDBJ databases">
        <title>First whole genome sequencing of Entamoeba histolytica HM1:IMSS-clone-6.</title>
        <authorList>
            <person name="Mukherjee Avik.K."/>
            <person name="Izumyama S."/>
            <person name="Nakada-Tsukui K."/>
            <person name="Nozaki T."/>
        </authorList>
    </citation>
    <scope>NUCLEOTIDE SEQUENCE [LARGE SCALE GENOMIC DNA]</scope>
    <source>
        <strain evidence="14 15">HM1:IMSS clone 6</strain>
    </source>
</reference>
<dbReference type="Proteomes" id="UP000078387">
    <property type="component" value="Unassembled WGS sequence"/>
</dbReference>
<keyword evidence="6" id="KW-0227">DNA damage</keyword>
<evidence type="ECO:0000256" key="10">
    <source>
        <dbReference type="ARBA" id="ARBA00023204"/>
    </source>
</evidence>
<evidence type="ECO:0000256" key="1">
    <source>
        <dbReference type="ARBA" id="ARBA00004123"/>
    </source>
</evidence>
<dbReference type="VEuPathDB" id="AmoebaDB:KM1_098020"/>
<dbReference type="GO" id="GO:0005634">
    <property type="term" value="C:nucleus"/>
    <property type="evidence" value="ECO:0007669"/>
    <property type="project" value="UniProtKB-SubCell"/>
</dbReference>
<sequence length="1023" mass="120632">MSLEIPGTIERIELENFMCHKHLILDLSPQVNFIVGENGSGKSAILVALAICFGAKAQFTNRGKRASDIIKIGENYCKIIVYLRNRGESSLNHDKYGDTVIIERKITKEGGNTYKVSSLFIGEKPIIIGKKASDVTEVLDYFNIPIDNPCILLMQETSKSFLTATRGEDKYNFFLQATQLDIIKESYKQAEELRKKAKQTEESKKLVIPEMKRTVESLEDKLKDAQGIQQLKKRIEELECEEKWAVVRDEIHKVKQLEHECNSLEERINELNHSFIEQKIEMIEEQIQQRQKEMKHFEEEIKHLEIQKKEQNELNKIKRKELEECKTEITDAKERLKINQRRLQLLRDTLEESKSHDARDNELAKQDKADKIKKAENEIKKCLSKEESLKIEIKPLQEKLEEKGRIFGGYDDDVKQLRRKLEEFHKDKMKLQDEQKDALTKYHKNMPKFVKMIQQTTFEYEVFGPIGEFIRLKDNKWNHATESAIKRSTLASFIVRSENDKKKLRDISQRCEFDVQIYVYSIKFGDKKYLIKQRNYPTLIEQLEIEKNIIFNILVDHINIDTIAIAIDRIEGKKLFVLEKYPKIVYLQNGSYLQRSGRTEAYFPYKIPTRTIYGGKNIDVLLNDLLKQTHQISLDLNGKEELRKSVEREKNEINKSIGEVRRKIREVERETRMAQSKKRDAENIIIKEPENIEELENNCNKVQENIYIITKEIEEKNERRRELENQNENITEHFNYVIKQIKYNEKEINDIKTHQYQLMNQKDELKIEQSNGEMKIKQLQILLEQKNKQLLNEKILIEKVKNEAEEYKFIDTLRDIKVIQQEKEKCKKKEQEMNSEQINYDLIEKEYTRKKTHLEDIEIQLKQIQQLCDTLEKELKKRKNKYGQLLKITSIKTMDYFNLLLKKKPGCSGKIVLDHSKKILDVKVSMEINQKGRNVKTLSGGERSFSTVCLLLSLWNVVDCPFRAMDEFDVYMDSMARKIAVQALMESTQSSNKRQYIFITPHNLDGVISTDSVKVFMMKQPDR</sequence>
<feature type="coiled-coil region" evidence="12">
    <location>
        <begin position="636"/>
        <end position="733"/>
    </location>
</feature>
<evidence type="ECO:0000256" key="6">
    <source>
        <dbReference type="ARBA" id="ARBA00022763"/>
    </source>
</evidence>